<protein>
    <submittedName>
        <fullName evidence="1">Uncharacterized protein</fullName>
    </submittedName>
</protein>
<comment type="caution">
    <text evidence="1">The sequence shown here is derived from an EMBL/GenBank/DDBJ whole genome shotgun (WGS) entry which is preliminary data.</text>
</comment>
<proteinExistence type="predicted"/>
<dbReference type="AlphaFoldDB" id="A0AAV7MMT8"/>
<gene>
    <name evidence="1" type="ORF">NDU88_001900</name>
</gene>
<evidence type="ECO:0000313" key="1">
    <source>
        <dbReference type="EMBL" id="KAJ1104489.1"/>
    </source>
</evidence>
<reference evidence="1" key="1">
    <citation type="journal article" date="2022" name="bioRxiv">
        <title>Sequencing and chromosome-scale assembly of the giantPleurodeles waltlgenome.</title>
        <authorList>
            <person name="Brown T."/>
            <person name="Elewa A."/>
            <person name="Iarovenko S."/>
            <person name="Subramanian E."/>
            <person name="Araus A.J."/>
            <person name="Petzold A."/>
            <person name="Susuki M."/>
            <person name="Suzuki K.-i.T."/>
            <person name="Hayashi T."/>
            <person name="Toyoda A."/>
            <person name="Oliveira C."/>
            <person name="Osipova E."/>
            <person name="Leigh N.D."/>
            <person name="Simon A."/>
            <person name="Yun M.H."/>
        </authorList>
    </citation>
    <scope>NUCLEOTIDE SEQUENCE</scope>
    <source>
        <strain evidence="1">20211129_DDA</strain>
        <tissue evidence="1">Liver</tissue>
    </source>
</reference>
<sequence length="211" mass="22978">MVVVQMQEEIFNSSVTIHRAVCHQIGSTDVCSAHPCAGSLQQQEVGERLLIDKGCTALPEMEHKAPGSEGLPAELYTTSQTRLAACFLCNECHFTGENYPTQWYFRGRGEARRSLLLPLVPPQPGLQNIALRAGELTARPPTGLRPHESKQVYPARSSFGNVQRLFTVMGVEGPQIGYHMAGSLDVEKALSWICLDMALERRASAQGSGAG</sequence>
<organism evidence="1 2">
    <name type="scientific">Pleurodeles waltl</name>
    <name type="common">Iberian ribbed newt</name>
    <dbReference type="NCBI Taxonomy" id="8319"/>
    <lineage>
        <taxon>Eukaryota</taxon>
        <taxon>Metazoa</taxon>
        <taxon>Chordata</taxon>
        <taxon>Craniata</taxon>
        <taxon>Vertebrata</taxon>
        <taxon>Euteleostomi</taxon>
        <taxon>Amphibia</taxon>
        <taxon>Batrachia</taxon>
        <taxon>Caudata</taxon>
        <taxon>Salamandroidea</taxon>
        <taxon>Salamandridae</taxon>
        <taxon>Pleurodelinae</taxon>
        <taxon>Pleurodeles</taxon>
    </lineage>
</organism>
<evidence type="ECO:0000313" key="2">
    <source>
        <dbReference type="Proteomes" id="UP001066276"/>
    </source>
</evidence>
<keyword evidence="2" id="KW-1185">Reference proteome</keyword>
<dbReference type="Proteomes" id="UP001066276">
    <property type="component" value="Chromosome 9"/>
</dbReference>
<name>A0AAV7MMT8_PLEWA</name>
<dbReference type="EMBL" id="JANPWB010000013">
    <property type="protein sequence ID" value="KAJ1104489.1"/>
    <property type="molecule type" value="Genomic_DNA"/>
</dbReference>
<accession>A0AAV7MMT8</accession>